<evidence type="ECO:0000256" key="4">
    <source>
        <dbReference type="ARBA" id="ARBA00022833"/>
    </source>
</evidence>
<dbReference type="InParanoid" id="A0A6J2RXR9"/>
<accession>A0A6J2RXR9</accession>
<evidence type="ECO:0000256" key="3">
    <source>
        <dbReference type="ARBA" id="ARBA00022771"/>
    </source>
</evidence>
<evidence type="ECO:0000256" key="7">
    <source>
        <dbReference type="PROSITE-ProRule" id="PRU00027"/>
    </source>
</evidence>
<keyword evidence="2" id="KW-0479">Metal-binding</keyword>
<evidence type="ECO:0000313" key="10">
    <source>
        <dbReference type="RefSeq" id="XP_029314120.1"/>
    </source>
</evidence>
<dbReference type="PROSITE" id="PS50808">
    <property type="entry name" value="ZF_BED"/>
    <property type="match status" value="1"/>
</dbReference>
<feature type="domain" description="BED-type" evidence="8">
    <location>
        <begin position="19"/>
        <end position="70"/>
    </location>
</feature>
<proteinExistence type="predicted"/>
<dbReference type="Pfam" id="PF05699">
    <property type="entry name" value="Dimer_Tnp_hAT"/>
    <property type="match status" value="1"/>
</dbReference>
<dbReference type="GO" id="GO:0003677">
    <property type="term" value="F:DNA binding"/>
    <property type="evidence" value="ECO:0007669"/>
    <property type="project" value="UniProtKB-KW"/>
</dbReference>
<evidence type="ECO:0000259" key="8">
    <source>
        <dbReference type="PROSITE" id="PS50808"/>
    </source>
</evidence>
<dbReference type="SUPFAM" id="SSF53098">
    <property type="entry name" value="Ribonuclease H-like"/>
    <property type="match status" value="1"/>
</dbReference>
<dbReference type="Pfam" id="PF02892">
    <property type="entry name" value="zf-BED"/>
    <property type="match status" value="1"/>
</dbReference>
<reference evidence="10" key="1">
    <citation type="submission" date="2025-08" db="UniProtKB">
        <authorList>
            <consortium name="RefSeq"/>
        </authorList>
    </citation>
    <scope>IDENTIFICATION</scope>
</reference>
<evidence type="ECO:0000256" key="2">
    <source>
        <dbReference type="ARBA" id="ARBA00022723"/>
    </source>
</evidence>
<organism evidence="9 10">
    <name type="scientific">Cottoperca gobio</name>
    <name type="common">Frogmouth</name>
    <name type="synonym">Aphritis gobio</name>
    <dbReference type="NCBI Taxonomy" id="56716"/>
    <lineage>
        <taxon>Eukaryota</taxon>
        <taxon>Metazoa</taxon>
        <taxon>Chordata</taxon>
        <taxon>Craniata</taxon>
        <taxon>Vertebrata</taxon>
        <taxon>Euteleostomi</taxon>
        <taxon>Actinopterygii</taxon>
        <taxon>Neopterygii</taxon>
        <taxon>Teleostei</taxon>
        <taxon>Neoteleostei</taxon>
        <taxon>Acanthomorphata</taxon>
        <taxon>Eupercaria</taxon>
        <taxon>Perciformes</taxon>
        <taxon>Notothenioidei</taxon>
        <taxon>Bovichtidae</taxon>
        <taxon>Cottoperca</taxon>
    </lineage>
</organism>
<dbReference type="PANTHER" id="PTHR47611">
    <property type="entry name" value="HAT DIMERISATION DOMAIN, C-TERMINAL"/>
    <property type="match status" value="1"/>
</dbReference>
<protein>
    <submittedName>
        <fullName evidence="10">Zinc finger BED domain-containing protein 4-like</fullName>
    </submittedName>
</protein>
<keyword evidence="3 7" id="KW-0863">Zinc-finger</keyword>
<keyword evidence="5" id="KW-0238">DNA-binding</keyword>
<dbReference type="SMART" id="SM00614">
    <property type="entry name" value="ZnF_BED"/>
    <property type="match status" value="1"/>
</dbReference>
<dbReference type="GO" id="GO:0005634">
    <property type="term" value="C:nucleus"/>
    <property type="evidence" value="ECO:0007669"/>
    <property type="project" value="UniProtKB-SubCell"/>
</dbReference>
<comment type="subcellular location">
    <subcellularLocation>
        <location evidence="1">Nucleus</location>
    </subcellularLocation>
</comment>
<name>A0A6J2RXR9_COTGO</name>
<keyword evidence="4" id="KW-0862">Zinc</keyword>
<dbReference type="GO" id="GO:0008270">
    <property type="term" value="F:zinc ion binding"/>
    <property type="evidence" value="ECO:0007669"/>
    <property type="project" value="UniProtKB-KW"/>
</dbReference>
<keyword evidence="6" id="KW-0539">Nucleus</keyword>
<dbReference type="InterPro" id="IPR012337">
    <property type="entry name" value="RNaseH-like_sf"/>
</dbReference>
<evidence type="ECO:0000256" key="6">
    <source>
        <dbReference type="ARBA" id="ARBA00023242"/>
    </source>
</evidence>
<gene>
    <name evidence="10" type="primary">LOC115025799</name>
</gene>
<dbReference type="AlphaFoldDB" id="A0A6J2RXR9"/>
<evidence type="ECO:0000256" key="5">
    <source>
        <dbReference type="ARBA" id="ARBA00023125"/>
    </source>
</evidence>
<dbReference type="InterPro" id="IPR008906">
    <property type="entry name" value="HATC_C_dom"/>
</dbReference>
<dbReference type="InterPro" id="IPR003656">
    <property type="entry name" value="Znf_BED"/>
</dbReference>
<sequence length="185" mass="21503">MSWVCWMEFCCCVIMDRSRKFSPVWNHFDLLTPNKVKCRLCSTELSYINKSTSSMLRHYRARHGGDEESADTRENTPGHNLWETFDMEVEENKRTSNATADSILEVQRYLAESNLPRKQDPLQYWKSNERAYPHLHELALKCLCSPCSSVPCERVFSKAGELVSKRRNRLGAKTLQKLLLLNKNA</sequence>
<dbReference type="GO" id="GO:0046983">
    <property type="term" value="F:protein dimerization activity"/>
    <property type="evidence" value="ECO:0007669"/>
    <property type="project" value="InterPro"/>
</dbReference>
<keyword evidence="9" id="KW-1185">Reference proteome</keyword>
<evidence type="ECO:0000256" key="1">
    <source>
        <dbReference type="ARBA" id="ARBA00004123"/>
    </source>
</evidence>
<dbReference type="Proteomes" id="UP000504630">
    <property type="component" value="Chromosome 20"/>
</dbReference>
<evidence type="ECO:0000313" key="9">
    <source>
        <dbReference type="Proteomes" id="UP000504630"/>
    </source>
</evidence>
<dbReference type="RefSeq" id="XP_029314120.1">
    <property type="nucleotide sequence ID" value="XM_029458260.1"/>
</dbReference>
<dbReference type="OrthoDB" id="1607513at2759"/>
<dbReference type="KEGG" id="cgob:115025799"/>
<dbReference type="GeneID" id="115025799"/>
<dbReference type="PANTHER" id="PTHR47611:SF3">
    <property type="entry name" value="HAT C-TERMINAL DIMERISATION DOMAIN-CONTAINING PROTEIN"/>
    <property type="match status" value="1"/>
</dbReference>